<dbReference type="NCBIfam" id="TIGR01087">
    <property type="entry name" value="murD"/>
    <property type="match status" value="1"/>
</dbReference>
<dbReference type="SUPFAM" id="SSF53244">
    <property type="entry name" value="MurD-like peptide ligases, peptide-binding domain"/>
    <property type="match status" value="1"/>
</dbReference>
<evidence type="ECO:0000256" key="7">
    <source>
        <dbReference type="HAMAP-Rule" id="MF_00639"/>
    </source>
</evidence>
<dbReference type="InterPro" id="IPR005762">
    <property type="entry name" value="MurD"/>
</dbReference>
<dbReference type="EMBL" id="CP096574">
    <property type="protein sequence ID" value="UPU35559.1"/>
    <property type="molecule type" value="Genomic_DNA"/>
</dbReference>
<reference evidence="11" key="2">
    <citation type="journal article" date="2021" name="Int. J. Syst. Evol. Microbiol.">
        <title>Geomonas silvestris sp. nov., Geomonas paludis sp. nov. and Geomonas limicola sp. nov., isolated from terrestrial environments, and emended description of the genus Geomonas.</title>
        <authorList>
            <person name="Itoh H."/>
            <person name="Xu Z."/>
            <person name="Masuda Y."/>
            <person name="Ushijima N."/>
            <person name="Hayakawa C."/>
            <person name="Shiratori Y."/>
            <person name="Senoo K."/>
        </authorList>
    </citation>
    <scope>NUCLEOTIDE SEQUENCE</scope>
    <source>
        <strain evidence="11">Red736</strain>
    </source>
</reference>
<reference evidence="12" key="3">
    <citation type="submission" date="2022-04" db="EMBL/GenBank/DDBJ databases">
        <authorList>
            <person name="Liu G."/>
        </authorList>
    </citation>
    <scope>NUCLEOTIDE SEQUENCE</scope>
    <source>
        <strain evidence="12">RG22</strain>
    </source>
</reference>
<dbReference type="Proteomes" id="UP000831485">
    <property type="component" value="Chromosome"/>
</dbReference>
<protein>
    <recommendedName>
        <fullName evidence="7 8">UDP-N-acetylmuramoylalanine--D-glutamate ligase</fullName>
        <ecNumber evidence="7 8">6.3.2.9</ecNumber>
    </recommendedName>
    <alternativeName>
        <fullName evidence="7">D-glutamic acid-adding enzyme</fullName>
    </alternativeName>
    <alternativeName>
        <fullName evidence="7">UDP-N-acetylmuramoyl-L-alanyl-D-glutamate synthetase</fullName>
    </alternativeName>
</protein>
<feature type="domain" description="Mur ligase C-terminal" evidence="9">
    <location>
        <begin position="312"/>
        <end position="424"/>
    </location>
</feature>
<feature type="binding site" evidence="7">
    <location>
        <begin position="115"/>
        <end position="121"/>
    </location>
    <ligand>
        <name>ATP</name>
        <dbReference type="ChEBI" id="CHEBI:30616"/>
    </ligand>
</feature>
<accession>A0A6V8MRW6</accession>
<dbReference type="InterPro" id="IPR036565">
    <property type="entry name" value="Mur-like_cat_sf"/>
</dbReference>
<comment type="similarity">
    <text evidence="7">Belongs to the MurCDEF family.</text>
</comment>
<comment type="subcellular location">
    <subcellularLocation>
        <location evidence="1 7 8">Cytoplasm</location>
    </subcellularLocation>
</comment>
<organism evidence="11 13">
    <name type="scientific">Geomonas paludis</name>
    <dbReference type="NCBI Taxonomy" id="2740185"/>
    <lineage>
        <taxon>Bacteria</taxon>
        <taxon>Pseudomonadati</taxon>
        <taxon>Thermodesulfobacteriota</taxon>
        <taxon>Desulfuromonadia</taxon>
        <taxon>Geobacterales</taxon>
        <taxon>Geobacteraceae</taxon>
        <taxon>Geomonas</taxon>
    </lineage>
</organism>
<dbReference type="RefSeq" id="WP_183345304.1">
    <property type="nucleotide sequence ID" value="NZ_BLXY01000001.1"/>
</dbReference>
<sequence>MELKDKKILVVGLAKTGVAVTRFLAERGALVTVTDMRDDEALADVLAELSDLDLCLELGRHVPYSFLMADLIVVSPGVPMDIKPLEMARAQKRRVVSEVELASWFIEAPMVAITGTNGKTTTTTLTGEIFKGCGFDTFVGGNIGNPLIELAMSGERVERVVVELSSFQLEGVESFRPHVAVLLNLTEDHLDRYHSFQEYIDAKLRIFENQGPEDFAVLNIDDPLVAACASKLKARLFPMSRFHELEEGISYRDGFITFAHDGKVLRFGTDGFKLKGVHNLDNIMASMASTLLMRCDGDCAYATVKDFKGLPHRMEFVEEVNGVAYYEDSKGTNVGSVVKSLESFDSGITLIAGGKDKGGSYEPLAQLVSQRVSHLVLIGEARERMHQALGDLTDTHFADTLEEAVETARTLTQPGGVVLFSPACSSFDMFKNYEERAERFKAAVRAAKEAEKK</sequence>
<evidence type="ECO:0000313" key="14">
    <source>
        <dbReference type="Proteomes" id="UP000831485"/>
    </source>
</evidence>
<feature type="domain" description="Mur ligase central" evidence="10">
    <location>
        <begin position="113"/>
        <end position="289"/>
    </location>
</feature>
<dbReference type="GO" id="GO:0005524">
    <property type="term" value="F:ATP binding"/>
    <property type="evidence" value="ECO:0007669"/>
    <property type="project" value="UniProtKB-UniRule"/>
</dbReference>
<evidence type="ECO:0000313" key="13">
    <source>
        <dbReference type="Proteomes" id="UP000568888"/>
    </source>
</evidence>
<dbReference type="HAMAP" id="MF_00639">
    <property type="entry name" value="MurD"/>
    <property type="match status" value="1"/>
</dbReference>
<keyword evidence="7 8" id="KW-0961">Cell wall biogenesis/degradation</keyword>
<dbReference type="EMBL" id="BLXY01000001">
    <property type="protein sequence ID" value="GFO62865.1"/>
    <property type="molecule type" value="Genomic_DNA"/>
</dbReference>
<keyword evidence="7 8" id="KW-0131">Cell cycle</keyword>
<dbReference type="UniPathway" id="UPA00219"/>
<comment type="function">
    <text evidence="7 8">Cell wall formation. Catalyzes the addition of glutamate to the nucleotide precursor UDP-N-acetylmuramoyl-L-alanine (UMA).</text>
</comment>
<keyword evidence="7 8" id="KW-0573">Peptidoglycan synthesis</keyword>
<dbReference type="Pfam" id="PF21799">
    <property type="entry name" value="MurD-like_N"/>
    <property type="match status" value="1"/>
</dbReference>
<dbReference type="Pfam" id="PF08245">
    <property type="entry name" value="Mur_ligase_M"/>
    <property type="match status" value="1"/>
</dbReference>
<reference evidence="13" key="1">
    <citation type="submission" date="2020-06" db="EMBL/GenBank/DDBJ databases">
        <title>Draft genomic sequecing of Geomonas sp. Red736.</title>
        <authorList>
            <person name="Itoh H."/>
            <person name="Xu Z.X."/>
            <person name="Ushijima N."/>
            <person name="Masuda Y."/>
            <person name="Shiratori Y."/>
            <person name="Senoo K."/>
        </authorList>
    </citation>
    <scope>NUCLEOTIDE SEQUENCE [LARGE SCALE GENOMIC DNA]</scope>
    <source>
        <strain evidence="13">Red736</strain>
    </source>
</reference>
<dbReference type="InterPro" id="IPR004101">
    <property type="entry name" value="Mur_ligase_C"/>
</dbReference>
<keyword evidence="3 7" id="KW-0963">Cytoplasm</keyword>
<dbReference type="AlphaFoldDB" id="A0A6V8MRW6"/>
<evidence type="ECO:0000256" key="8">
    <source>
        <dbReference type="RuleBase" id="RU003664"/>
    </source>
</evidence>
<dbReference type="Gene3D" id="3.40.50.720">
    <property type="entry name" value="NAD(P)-binding Rossmann-like Domain"/>
    <property type="match status" value="1"/>
</dbReference>
<dbReference type="SUPFAM" id="SSF53623">
    <property type="entry name" value="MurD-like peptide ligases, catalytic domain"/>
    <property type="match status" value="1"/>
</dbReference>
<comment type="pathway">
    <text evidence="2 7 8">Cell wall biogenesis; peptidoglycan biosynthesis.</text>
</comment>
<evidence type="ECO:0000313" key="12">
    <source>
        <dbReference type="EMBL" id="UPU35559.1"/>
    </source>
</evidence>
<dbReference type="Gene3D" id="3.40.1190.10">
    <property type="entry name" value="Mur-like, catalytic domain"/>
    <property type="match status" value="1"/>
</dbReference>
<keyword evidence="7 8" id="KW-0132">Cell division</keyword>
<evidence type="ECO:0000256" key="2">
    <source>
        <dbReference type="ARBA" id="ARBA00004752"/>
    </source>
</evidence>
<keyword evidence="6 7" id="KW-0067">ATP-binding</keyword>
<dbReference type="InterPro" id="IPR013221">
    <property type="entry name" value="Mur_ligase_cen"/>
</dbReference>
<keyword evidence="4 7" id="KW-0436">Ligase</keyword>
<evidence type="ECO:0000313" key="11">
    <source>
        <dbReference type="EMBL" id="GFO62865.1"/>
    </source>
</evidence>
<evidence type="ECO:0000256" key="3">
    <source>
        <dbReference type="ARBA" id="ARBA00022490"/>
    </source>
</evidence>
<evidence type="ECO:0000256" key="6">
    <source>
        <dbReference type="ARBA" id="ARBA00022840"/>
    </source>
</evidence>
<proteinExistence type="inferred from homology"/>
<keyword evidence="14" id="KW-1185">Reference proteome</keyword>
<evidence type="ECO:0000259" key="10">
    <source>
        <dbReference type="Pfam" id="PF08245"/>
    </source>
</evidence>
<gene>
    <name evidence="7 11" type="primary">murD</name>
    <name evidence="11" type="ORF">GMPD_07840</name>
    <name evidence="12" type="ORF">M1B72_19290</name>
</gene>
<dbReference type="GO" id="GO:0008764">
    <property type="term" value="F:UDP-N-acetylmuramoylalanine-D-glutamate ligase activity"/>
    <property type="evidence" value="ECO:0007669"/>
    <property type="project" value="UniProtKB-UniRule"/>
</dbReference>
<dbReference type="PANTHER" id="PTHR43692">
    <property type="entry name" value="UDP-N-ACETYLMURAMOYLALANINE--D-GLUTAMATE LIGASE"/>
    <property type="match status" value="1"/>
</dbReference>
<dbReference type="Gene3D" id="3.90.190.20">
    <property type="entry name" value="Mur ligase, C-terminal domain"/>
    <property type="match status" value="1"/>
</dbReference>
<evidence type="ECO:0000256" key="1">
    <source>
        <dbReference type="ARBA" id="ARBA00004496"/>
    </source>
</evidence>
<evidence type="ECO:0000259" key="9">
    <source>
        <dbReference type="Pfam" id="PF02875"/>
    </source>
</evidence>
<dbReference type="GO" id="GO:0008360">
    <property type="term" value="P:regulation of cell shape"/>
    <property type="evidence" value="ECO:0007669"/>
    <property type="project" value="UniProtKB-KW"/>
</dbReference>
<evidence type="ECO:0000256" key="4">
    <source>
        <dbReference type="ARBA" id="ARBA00022598"/>
    </source>
</evidence>
<dbReference type="GO" id="GO:0009252">
    <property type="term" value="P:peptidoglycan biosynthetic process"/>
    <property type="evidence" value="ECO:0007669"/>
    <property type="project" value="UniProtKB-UniRule"/>
</dbReference>
<dbReference type="PANTHER" id="PTHR43692:SF1">
    <property type="entry name" value="UDP-N-ACETYLMURAMOYLALANINE--D-GLUTAMATE LIGASE"/>
    <property type="match status" value="1"/>
</dbReference>
<dbReference type="Proteomes" id="UP000568888">
    <property type="component" value="Unassembled WGS sequence"/>
</dbReference>
<dbReference type="SUPFAM" id="SSF51984">
    <property type="entry name" value="MurCD N-terminal domain"/>
    <property type="match status" value="1"/>
</dbReference>
<evidence type="ECO:0000256" key="5">
    <source>
        <dbReference type="ARBA" id="ARBA00022741"/>
    </source>
</evidence>
<dbReference type="InterPro" id="IPR036615">
    <property type="entry name" value="Mur_ligase_C_dom_sf"/>
</dbReference>
<name>A0A6V8MRW6_9BACT</name>
<dbReference type="EC" id="6.3.2.9" evidence="7 8"/>
<dbReference type="GO" id="GO:0051301">
    <property type="term" value="P:cell division"/>
    <property type="evidence" value="ECO:0007669"/>
    <property type="project" value="UniProtKB-KW"/>
</dbReference>
<keyword evidence="7 8" id="KW-0133">Cell shape</keyword>
<keyword evidence="5 7" id="KW-0547">Nucleotide-binding</keyword>
<dbReference type="Pfam" id="PF02875">
    <property type="entry name" value="Mur_ligase_C"/>
    <property type="match status" value="1"/>
</dbReference>
<dbReference type="GO" id="GO:0005737">
    <property type="term" value="C:cytoplasm"/>
    <property type="evidence" value="ECO:0007669"/>
    <property type="project" value="UniProtKB-SubCell"/>
</dbReference>
<dbReference type="GO" id="GO:0071555">
    <property type="term" value="P:cell wall organization"/>
    <property type="evidence" value="ECO:0007669"/>
    <property type="project" value="UniProtKB-KW"/>
</dbReference>
<comment type="catalytic activity">
    <reaction evidence="7 8">
        <text>UDP-N-acetyl-alpha-D-muramoyl-L-alanine + D-glutamate + ATP = UDP-N-acetyl-alpha-D-muramoyl-L-alanyl-D-glutamate + ADP + phosphate + H(+)</text>
        <dbReference type="Rhea" id="RHEA:16429"/>
        <dbReference type="ChEBI" id="CHEBI:15378"/>
        <dbReference type="ChEBI" id="CHEBI:29986"/>
        <dbReference type="ChEBI" id="CHEBI:30616"/>
        <dbReference type="ChEBI" id="CHEBI:43474"/>
        <dbReference type="ChEBI" id="CHEBI:83898"/>
        <dbReference type="ChEBI" id="CHEBI:83900"/>
        <dbReference type="ChEBI" id="CHEBI:456216"/>
        <dbReference type="EC" id="6.3.2.9"/>
    </reaction>
</comment>